<evidence type="ECO:0000259" key="4">
    <source>
        <dbReference type="SMART" id="SM00479"/>
    </source>
</evidence>
<gene>
    <name evidence="5" type="ORF">G9470_10025</name>
</gene>
<accession>A0ABX1VPF6</accession>
<dbReference type="PANTHER" id="PTHR30231:SF4">
    <property type="entry name" value="PROTEIN NEN2"/>
    <property type="match status" value="1"/>
</dbReference>
<dbReference type="RefSeq" id="WP_170821331.1">
    <property type="nucleotide sequence ID" value="NZ_JAAOXG010000019.1"/>
</dbReference>
<reference evidence="5 6" key="1">
    <citation type="submission" date="2020-03" db="EMBL/GenBank/DDBJ databases">
        <title>Genome Sequence of industrial isolate, B5A.</title>
        <authorList>
            <person name="Sharma S."/>
            <person name="Patil P.B."/>
            <person name="Korpole S."/>
        </authorList>
    </citation>
    <scope>NUCLEOTIDE SEQUENCE [LARGE SCALE GENOMIC DNA]</scope>
    <source>
        <strain evidence="5 6">PI-S10-B5A</strain>
    </source>
</reference>
<protein>
    <submittedName>
        <fullName evidence="5">3'-5' exonuclease</fullName>
    </submittedName>
</protein>
<dbReference type="PANTHER" id="PTHR30231">
    <property type="entry name" value="DNA POLYMERASE III SUBUNIT EPSILON"/>
    <property type="match status" value="1"/>
</dbReference>
<dbReference type="Pfam" id="PF00929">
    <property type="entry name" value="RNase_T"/>
    <property type="match status" value="1"/>
</dbReference>
<comment type="caution">
    <text evidence="5">The sequence shown here is derived from an EMBL/GenBank/DDBJ whole genome shotgun (WGS) entry which is preliminary data.</text>
</comment>
<keyword evidence="6" id="KW-1185">Reference proteome</keyword>
<dbReference type="InterPro" id="IPR012337">
    <property type="entry name" value="RNaseH-like_sf"/>
</dbReference>
<dbReference type="InterPro" id="IPR013520">
    <property type="entry name" value="Ribonucl_H"/>
</dbReference>
<dbReference type="EMBL" id="JAAOXG010000019">
    <property type="protein sequence ID" value="NNJ30123.1"/>
    <property type="molecule type" value="Genomic_DNA"/>
</dbReference>
<dbReference type="Proteomes" id="UP000539052">
    <property type="component" value="Unassembled WGS sequence"/>
</dbReference>
<proteinExistence type="predicted"/>
<evidence type="ECO:0000313" key="5">
    <source>
        <dbReference type="EMBL" id="NNJ30123.1"/>
    </source>
</evidence>
<dbReference type="InterPro" id="IPR036397">
    <property type="entry name" value="RNaseH_sf"/>
</dbReference>
<dbReference type="CDD" id="cd06127">
    <property type="entry name" value="DEDDh"/>
    <property type="match status" value="1"/>
</dbReference>
<evidence type="ECO:0000313" key="6">
    <source>
        <dbReference type="Proteomes" id="UP000539052"/>
    </source>
</evidence>
<dbReference type="GO" id="GO:0004527">
    <property type="term" value="F:exonuclease activity"/>
    <property type="evidence" value="ECO:0007669"/>
    <property type="project" value="UniProtKB-KW"/>
</dbReference>
<sequence>MRELLKRFKKIIFFDTETTGLDPEKDQIIELAAALVTEKGIELKIDAFCKLPEGEKIPDKIVELTHITDDMLADKGIAYNEACRIFCNMIHSDGEALLVAHNIQFDLLFALEMFKRCGMVPKAPKLRALDTLTVYKDRAAYPHKLANAIEHYGLTDKVQNSHRAIDDVLALYEVTKAMDAEREDLADYIDLLGYNPKYGITGRKLKQITYLPQSYKLGCRLPDLREGGEPCE</sequence>
<evidence type="ECO:0000256" key="3">
    <source>
        <dbReference type="ARBA" id="ARBA00022839"/>
    </source>
</evidence>
<evidence type="ECO:0000256" key="2">
    <source>
        <dbReference type="ARBA" id="ARBA00022801"/>
    </source>
</evidence>
<dbReference type="SUPFAM" id="SSF53098">
    <property type="entry name" value="Ribonuclease H-like"/>
    <property type="match status" value="1"/>
</dbReference>
<dbReference type="Gene3D" id="3.30.420.10">
    <property type="entry name" value="Ribonuclease H-like superfamily/Ribonuclease H"/>
    <property type="match status" value="1"/>
</dbReference>
<organism evidence="5 6">
    <name type="scientific">Lacrimispora defluvii</name>
    <dbReference type="NCBI Taxonomy" id="2719233"/>
    <lineage>
        <taxon>Bacteria</taxon>
        <taxon>Bacillati</taxon>
        <taxon>Bacillota</taxon>
        <taxon>Clostridia</taxon>
        <taxon>Lachnospirales</taxon>
        <taxon>Lachnospiraceae</taxon>
        <taxon>Lacrimispora</taxon>
    </lineage>
</organism>
<evidence type="ECO:0000256" key="1">
    <source>
        <dbReference type="ARBA" id="ARBA00022722"/>
    </source>
</evidence>
<name>A0ABX1VPF6_9FIRM</name>
<feature type="domain" description="Exonuclease" evidence="4">
    <location>
        <begin position="10"/>
        <end position="184"/>
    </location>
</feature>
<keyword evidence="1" id="KW-0540">Nuclease</keyword>
<keyword evidence="2" id="KW-0378">Hydrolase</keyword>
<dbReference type="SMART" id="SM00479">
    <property type="entry name" value="EXOIII"/>
    <property type="match status" value="1"/>
</dbReference>
<keyword evidence="3 5" id="KW-0269">Exonuclease</keyword>